<dbReference type="EnsemblPlants" id="Pp3c6_9630V3.3">
    <property type="protein sequence ID" value="Pp3c6_9630V3.3"/>
    <property type="gene ID" value="Pp3c6_9630"/>
</dbReference>
<dbReference type="RefSeq" id="XP_024377469.1">
    <property type="nucleotide sequence ID" value="XM_024521701.2"/>
</dbReference>
<reference evidence="2 4" key="2">
    <citation type="journal article" date="2018" name="Plant J.">
        <title>The Physcomitrella patens chromosome-scale assembly reveals moss genome structure and evolution.</title>
        <authorList>
            <person name="Lang D."/>
            <person name="Ullrich K.K."/>
            <person name="Murat F."/>
            <person name="Fuchs J."/>
            <person name="Jenkins J."/>
            <person name="Haas F.B."/>
            <person name="Piednoel M."/>
            <person name="Gundlach H."/>
            <person name="Van Bel M."/>
            <person name="Meyberg R."/>
            <person name="Vives C."/>
            <person name="Morata J."/>
            <person name="Symeonidi A."/>
            <person name="Hiss M."/>
            <person name="Muchero W."/>
            <person name="Kamisugi Y."/>
            <person name="Saleh O."/>
            <person name="Blanc G."/>
            <person name="Decker E.L."/>
            <person name="van Gessel N."/>
            <person name="Grimwood J."/>
            <person name="Hayes R.D."/>
            <person name="Graham S.W."/>
            <person name="Gunter L.E."/>
            <person name="McDaniel S.F."/>
            <person name="Hoernstein S.N.W."/>
            <person name="Larsson A."/>
            <person name="Li F.W."/>
            <person name="Perroud P.F."/>
            <person name="Phillips J."/>
            <person name="Ranjan P."/>
            <person name="Rokshar D.S."/>
            <person name="Rothfels C.J."/>
            <person name="Schneider L."/>
            <person name="Shu S."/>
            <person name="Stevenson D.W."/>
            <person name="Thummler F."/>
            <person name="Tillich M."/>
            <person name="Villarreal Aguilar J.C."/>
            <person name="Widiez T."/>
            <person name="Wong G.K."/>
            <person name="Wymore A."/>
            <person name="Zhang Y."/>
            <person name="Zimmer A.D."/>
            <person name="Quatrano R.S."/>
            <person name="Mayer K.F.X."/>
            <person name="Goodstein D."/>
            <person name="Casacuberta J.M."/>
            <person name="Vandepoele K."/>
            <person name="Reski R."/>
            <person name="Cuming A.C."/>
            <person name="Tuskan G.A."/>
            <person name="Maumus F."/>
            <person name="Salse J."/>
            <person name="Schmutz J."/>
            <person name="Rensing S.A."/>
        </authorList>
    </citation>
    <scope>NUCLEOTIDE SEQUENCE [LARGE SCALE GENOMIC DNA]</scope>
    <source>
        <strain evidence="3 4">cv. Gransden 2004</strain>
    </source>
</reference>
<feature type="region of interest" description="Disordered" evidence="1">
    <location>
        <begin position="657"/>
        <end position="807"/>
    </location>
</feature>
<feature type="compositionally biased region" description="Polar residues" evidence="1">
    <location>
        <begin position="67"/>
        <end position="78"/>
    </location>
</feature>
<accession>A0A2K1KF11</accession>
<dbReference type="EnsemblPlants" id="Pp3c6_9630V3.1">
    <property type="protein sequence ID" value="Pp3c6_9630V3.1"/>
    <property type="gene ID" value="Pp3c6_9630"/>
</dbReference>
<dbReference type="OrthoDB" id="1894403at2759"/>
<feature type="compositionally biased region" description="Basic and acidic residues" evidence="1">
    <location>
        <begin position="791"/>
        <end position="802"/>
    </location>
</feature>
<evidence type="ECO:0000313" key="2">
    <source>
        <dbReference type="EMBL" id="PNR52365.1"/>
    </source>
</evidence>
<dbReference type="PaxDb" id="3218-PP1S270_8V6.1"/>
<dbReference type="RefSeq" id="XP_024377470.1">
    <property type="nucleotide sequence ID" value="XM_024521702.2"/>
</dbReference>
<dbReference type="PANTHER" id="PTHR35507:SF1">
    <property type="entry name" value="TMF_TATA_BD DOMAIN-CONTAINING PROTEIN"/>
    <property type="match status" value="1"/>
</dbReference>
<reference evidence="3" key="3">
    <citation type="submission" date="2020-12" db="UniProtKB">
        <authorList>
            <consortium name="EnsemblPlants"/>
        </authorList>
    </citation>
    <scope>IDENTIFICATION</scope>
</reference>
<dbReference type="AlphaFoldDB" id="A0A2K1KF11"/>
<dbReference type="Gramene" id="Pp3c6_9630V3.3">
    <property type="protein sequence ID" value="Pp3c6_9630V3.3"/>
    <property type="gene ID" value="Pp3c6_9630"/>
</dbReference>
<proteinExistence type="predicted"/>
<dbReference type="GeneID" id="112283236"/>
<dbReference type="RefSeq" id="XP_024377467.1">
    <property type="nucleotide sequence ID" value="XM_024521699.2"/>
</dbReference>
<dbReference type="EMBL" id="ABEU02000006">
    <property type="protein sequence ID" value="PNR52365.1"/>
    <property type="molecule type" value="Genomic_DNA"/>
</dbReference>
<dbReference type="Proteomes" id="UP000006727">
    <property type="component" value="Chromosome 6"/>
</dbReference>
<dbReference type="Gramene" id="Pp3c6_9630V3.1">
    <property type="protein sequence ID" value="Pp3c6_9630V3.1"/>
    <property type="gene ID" value="Pp3c6_9630"/>
</dbReference>
<reference evidence="2 4" key="1">
    <citation type="journal article" date="2008" name="Science">
        <title>The Physcomitrella genome reveals evolutionary insights into the conquest of land by plants.</title>
        <authorList>
            <person name="Rensing S."/>
            <person name="Lang D."/>
            <person name="Zimmer A."/>
            <person name="Terry A."/>
            <person name="Salamov A."/>
            <person name="Shapiro H."/>
            <person name="Nishiyama T."/>
            <person name="Perroud P.-F."/>
            <person name="Lindquist E."/>
            <person name="Kamisugi Y."/>
            <person name="Tanahashi T."/>
            <person name="Sakakibara K."/>
            <person name="Fujita T."/>
            <person name="Oishi K."/>
            <person name="Shin-I T."/>
            <person name="Kuroki Y."/>
            <person name="Toyoda A."/>
            <person name="Suzuki Y."/>
            <person name="Hashimoto A."/>
            <person name="Yamaguchi K."/>
            <person name="Sugano A."/>
            <person name="Kohara Y."/>
            <person name="Fujiyama A."/>
            <person name="Anterola A."/>
            <person name="Aoki S."/>
            <person name="Ashton N."/>
            <person name="Barbazuk W.B."/>
            <person name="Barker E."/>
            <person name="Bennetzen J."/>
            <person name="Bezanilla M."/>
            <person name="Blankenship R."/>
            <person name="Cho S.H."/>
            <person name="Dutcher S."/>
            <person name="Estelle M."/>
            <person name="Fawcett J.A."/>
            <person name="Gundlach H."/>
            <person name="Hanada K."/>
            <person name="Heyl A."/>
            <person name="Hicks K.A."/>
            <person name="Hugh J."/>
            <person name="Lohr M."/>
            <person name="Mayer K."/>
            <person name="Melkozernov A."/>
            <person name="Murata T."/>
            <person name="Nelson D."/>
            <person name="Pils B."/>
            <person name="Prigge M."/>
            <person name="Reiss B."/>
            <person name="Renner T."/>
            <person name="Rombauts S."/>
            <person name="Rushton P."/>
            <person name="Sanderfoot A."/>
            <person name="Schween G."/>
            <person name="Shiu S.-H."/>
            <person name="Stueber K."/>
            <person name="Theodoulou F.L."/>
            <person name="Tu H."/>
            <person name="Van de Peer Y."/>
            <person name="Verrier P.J."/>
            <person name="Waters E."/>
            <person name="Wood A."/>
            <person name="Yang L."/>
            <person name="Cove D."/>
            <person name="Cuming A."/>
            <person name="Hasebe M."/>
            <person name="Lucas S."/>
            <person name="Mishler D.B."/>
            <person name="Reski R."/>
            <person name="Grigoriev I."/>
            <person name="Quatrano R.S."/>
            <person name="Boore J.L."/>
        </authorList>
    </citation>
    <scope>NUCLEOTIDE SEQUENCE [LARGE SCALE GENOMIC DNA]</scope>
    <source>
        <strain evidence="3 4">cv. Gransden 2004</strain>
    </source>
</reference>
<dbReference type="PANTHER" id="PTHR35507">
    <property type="entry name" value="OS09G0488600 PROTEIN"/>
    <property type="match status" value="1"/>
</dbReference>
<feature type="region of interest" description="Disordered" evidence="1">
    <location>
        <begin position="46"/>
        <end position="85"/>
    </location>
</feature>
<evidence type="ECO:0000313" key="3">
    <source>
        <dbReference type="EnsemblPlants" id="Pp3c6_9630V3.1"/>
    </source>
</evidence>
<protein>
    <submittedName>
        <fullName evidence="2 3">Uncharacterized protein</fullName>
    </submittedName>
</protein>
<sequence length="946" mass="104613">MLRRKESVDNAPRMKMMHLMVNRRQVLNKKTSLVKETLNDGLVTFGLDSQESDSSKSRHRPRRNCKYATSESHSSSRFHGNEAAKVTADDPTGKFAYVSLDGRLINAELATSISSIGGKLGDQEAQAWEDFAPIQRVLIVALSAAAAAEAKHRNREEIDLLFKAVEKRENELILLRQQFSLLCKQNHTDTLQIHPEPLLLPENLVVSSPISPARRGLQTVRRSLNGDNINLSLDLKEDWISTEVAMMTPCVVGSEFRGCEDDARRLSRDNLVNKDVVFVESTPCKGKASTRFSVGDEAWAEEEAKWYVNPMVETTHDFYNISTPERCNSMYSICNPARQGSFEWKVLRSSFASRGTEIANRSNPLVNSPKACMHAMAPRFVSHLLTMKFSNSSNQPRAQLAKDGAVVKDHKAMLAVCAAVVIDLRKQMLKILDEETSMVIDALDQSVEDAKTRVASMHVTLKSCLNASVPKALAGINLSPSEFDSSIFSETQGACNWNGASKTQESILAWNAYLGTNCGPEMPSAYEVEKIQKNSAEYLEEQLLRELDKTAVEVHLEDQVKSREDIAELARQLQSKEGEVADLKRCQQALLGIKNKEIEELKEDKECGAELDKQCAAVKSAKAASVDRSAMLEELCRQKDTSLTNLKQGILSLESKVQKSQAYQPPAVPRSRQNSTPSTPSNSGYGAPRKERPTANYASSPPGSDPILVHIGKSMREVSNSDSLHRNPPHIDTQRQEEITDDARSEQETSQEYSSAPGSTTIDNFSVNSLASSENEVESQIGSEYCSSGDYSRHHNSEDRHFTTGASSHNRTLQFKKFASSGLRRSAATSTASSVRGLKRVQPSRIFSSVTSRSQLASGRMHSTIPLSRTLSYKPKKAMKGRNSPQIKNSKTLRPKSANMATNYRSSSSIDMSFKANVSPGHITLGSSAGSVDSLDRLAIKRKRWM</sequence>
<feature type="compositionally biased region" description="Polar residues" evidence="1">
    <location>
        <begin position="671"/>
        <end position="684"/>
    </location>
</feature>
<feature type="compositionally biased region" description="Basic and acidic residues" evidence="1">
    <location>
        <begin position="732"/>
        <end position="747"/>
    </location>
</feature>
<keyword evidence="4" id="KW-1185">Reference proteome</keyword>
<organism evidence="2">
    <name type="scientific">Physcomitrium patens</name>
    <name type="common">Spreading-leaved earth moss</name>
    <name type="synonym">Physcomitrella patens</name>
    <dbReference type="NCBI Taxonomy" id="3218"/>
    <lineage>
        <taxon>Eukaryota</taxon>
        <taxon>Viridiplantae</taxon>
        <taxon>Streptophyta</taxon>
        <taxon>Embryophyta</taxon>
        <taxon>Bryophyta</taxon>
        <taxon>Bryophytina</taxon>
        <taxon>Bryopsida</taxon>
        <taxon>Funariidae</taxon>
        <taxon>Funariales</taxon>
        <taxon>Funariaceae</taxon>
        <taxon>Physcomitrium</taxon>
    </lineage>
</organism>
<gene>
    <name evidence="3" type="primary">LOC112283236</name>
    <name evidence="2" type="ORF">PHYPA_008739</name>
</gene>
<evidence type="ECO:0000256" key="1">
    <source>
        <dbReference type="SAM" id="MobiDB-lite"/>
    </source>
</evidence>
<dbReference type="Gramene" id="Pp3c6_9630V3.2">
    <property type="protein sequence ID" value="Pp3c6_9630V3.2"/>
    <property type="gene ID" value="Pp3c6_9630"/>
</dbReference>
<name>A0A2K1KF11_PHYPA</name>
<dbReference type="EnsemblPlants" id="Pp3c6_9630V3.2">
    <property type="protein sequence ID" value="Pp3c6_9630V3.2"/>
    <property type="gene ID" value="Pp3c6_9630"/>
</dbReference>
<dbReference type="KEGG" id="ppp:112283236"/>
<evidence type="ECO:0000313" key="4">
    <source>
        <dbReference type="Proteomes" id="UP000006727"/>
    </source>
</evidence>
<feature type="compositionally biased region" description="Polar residues" evidence="1">
    <location>
        <begin position="748"/>
        <end position="790"/>
    </location>
</feature>